<gene>
    <name evidence="2" type="ORF">ARMSODRAFT_976388</name>
</gene>
<feature type="transmembrane region" description="Helical" evidence="1">
    <location>
        <begin position="98"/>
        <end position="122"/>
    </location>
</feature>
<sequence length="200" mass="23773">MSTIVDIPDLTSEQIKSIFKFMDVYLNQILLAAFLDVSPEHFKVERRKIIMVVAIIFLYITEIINLSVRWWSVSYAFIKNEWNFWEVFLGLQVIQSSFLWMVLVVEISGTIATIIVDTIIIWRCWTVWDRRWLIVLLPILCTLIATESKNSDWEGPSIYNYILRIEYHRKQLYALYYFETMWSGSNANAFRCFNNDAITR</sequence>
<accession>A0A2H3BB96</accession>
<organism evidence="2 3">
    <name type="scientific">Armillaria solidipes</name>
    <dbReference type="NCBI Taxonomy" id="1076256"/>
    <lineage>
        <taxon>Eukaryota</taxon>
        <taxon>Fungi</taxon>
        <taxon>Dikarya</taxon>
        <taxon>Basidiomycota</taxon>
        <taxon>Agaricomycotina</taxon>
        <taxon>Agaricomycetes</taxon>
        <taxon>Agaricomycetidae</taxon>
        <taxon>Agaricales</taxon>
        <taxon>Marasmiineae</taxon>
        <taxon>Physalacriaceae</taxon>
        <taxon>Armillaria</taxon>
    </lineage>
</organism>
<dbReference type="EMBL" id="KZ293434">
    <property type="protein sequence ID" value="PBK68125.1"/>
    <property type="molecule type" value="Genomic_DNA"/>
</dbReference>
<feature type="transmembrane region" description="Helical" evidence="1">
    <location>
        <begin position="49"/>
        <end position="78"/>
    </location>
</feature>
<keyword evidence="1" id="KW-0812">Transmembrane</keyword>
<dbReference type="AlphaFoldDB" id="A0A2H3BB96"/>
<evidence type="ECO:0000313" key="2">
    <source>
        <dbReference type="EMBL" id="PBK68125.1"/>
    </source>
</evidence>
<keyword evidence="1" id="KW-1133">Transmembrane helix</keyword>
<keyword evidence="1" id="KW-0472">Membrane</keyword>
<protein>
    <submittedName>
        <fullName evidence="2">Uncharacterized protein</fullName>
    </submittedName>
</protein>
<proteinExistence type="predicted"/>
<dbReference type="Proteomes" id="UP000218334">
    <property type="component" value="Unassembled WGS sequence"/>
</dbReference>
<reference evidence="3" key="1">
    <citation type="journal article" date="2017" name="Nat. Ecol. Evol.">
        <title>Genome expansion and lineage-specific genetic innovations in the forest pathogenic fungi Armillaria.</title>
        <authorList>
            <person name="Sipos G."/>
            <person name="Prasanna A.N."/>
            <person name="Walter M.C."/>
            <person name="O'Connor E."/>
            <person name="Balint B."/>
            <person name="Krizsan K."/>
            <person name="Kiss B."/>
            <person name="Hess J."/>
            <person name="Varga T."/>
            <person name="Slot J."/>
            <person name="Riley R."/>
            <person name="Boka B."/>
            <person name="Rigling D."/>
            <person name="Barry K."/>
            <person name="Lee J."/>
            <person name="Mihaltcheva S."/>
            <person name="LaButti K."/>
            <person name="Lipzen A."/>
            <person name="Waldron R."/>
            <person name="Moloney N.M."/>
            <person name="Sperisen C."/>
            <person name="Kredics L."/>
            <person name="Vagvoelgyi C."/>
            <person name="Patrignani A."/>
            <person name="Fitzpatrick D."/>
            <person name="Nagy I."/>
            <person name="Doyle S."/>
            <person name="Anderson J.B."/>
            <person name="Grigoriev I.V."/>
            <person name="Gueldener U."/>
            <person name="Muensterkoetter M."/>
            <person name="Nagy L.G."/>
        </authorList>
    </citation>
    <scope>NUCLEOTIDE SEQUENCE [LARGE SCALE GENOMIC DNA]</scope>
    <source>
        <strain evidence="3">28-4</strain>
    </source>
</reference>
<name>A0A2H3BB96_9AGAR</name>
<evidence type="ECO:0000256" key="1">
    <source>
        <dbReference type="SAM" id="Phobius"/>
    </source>
</evidence>
<keyword evidence="3" id="KW-1185">Reference proteome</keyword>
<evidence type="ECO:0000313" key="3">
    <source>
        <dbReference type="Proteomes" id="UP000218334"/>
    </source>
</evidence>